<dbReference type="EMBL" id="QKWP01000247">
    <property type="protein sequence ID" value="RIB23711.1"/>
    <property type="molecule type" value="Genomic_DNA"/>
</dbReference>
<reference evidence="2 3" key="1">
    <citation type="submission" date="2018-06" db="EMBL/GenBank/DDBJ databases">
        <title>Comparative genomics reveals the genomic features of Rhizophagus irregularis, R. cerebriforme, R. diaphanum and Gigaspora rosea, and their symbiotic lifestyle signature.</title>
        <authorList>
            <person name="Morin E."/>
            <person name="San Clemente H."/>
            <person name="Chen E.C.H."/>
            <person name="De La Providencia I."/>
            <person name="Hainaut M."/>
            <person name="Kuo A."/>
            <person name="Kohler A."/>
            <person name="Murat C."/>
            <person name="Tang N."/>
            <person name="Roy S."/>
            <person name="Loubradou J."/>
            <person name="Henrissat B."/>
            <person name="Grigoriev I.V."/>
            <person name="Corradi N."/>
            <person name="Roux C."/>
            <person name="Martin F.M."/>
        </authorList>
    </citation>
    <scope>NUCLEOTIDE SEQUENCE [LARGE SCALE GENOMIC DNA]</scope>
    <source>
        <strain evidence="2 3">DAOM 194757</strain>
    </source>
</reference>
<keyword evidence="1" id="KW-0472">Membrane</keyword>
<organism evidence="2 3">
    <name type="scientific">Gigaspora rosea</name>
    <dbReference type="NCBI Taxonomy" id="44941"/>
    <lineage>
        <taxon>Eukaryota</taxon>
        <taxon>Fungi</taxon>
        <taxon>Fungi incertae sedis</taxon>
        <taxon>Mucoromycota</taxon>
        <taxon>Glomeromycotina</taxon>
        <taxon>Glomeromycetes</taxon>
        <taxon>Diversisporales</taxon>
        <taxon>Gigasporaceae</taxon>
        <taxon>Gigaspora</taxon>
    </lineage>
</organism>
<evidence type="ECO:0000313" key="2">
    <source>
        <dbReference type="EMBL" id="RIB23711.1"/>
    </source>
</evidence>
<dbReference type="Proteomes" id="UP000266673">
    <property type="component" value="Unassembled WGS sequence"/>
</dbReference>
<accession>A0A397VPL3</accession>
<gene>
    <name evidence="2" type="ORF">C2G38_2072050</name>
</gene>
<evidence type="ECO:0000313" key="3">
    <source>
        <dbReference type="Proteomes" id="UP000266673"/>
    </source>
</evidence>
<name>A0A397VPL3_9GLOM</name>
<proteinExistence type="predicted"/>
<feature type="transmembrane region" description="Helical" evidence="1">
    <location>
        <begin position="55"/>
        <end position="79"/>
    </location>
</feature>
<keyword evidence="1" id="KW-0812">Transmembrane</keyword>
<sequence>MHIKSKFIGFLCKVTIQFSKICQILRIRFIFFTGFRTSLLWRIKTAFEPSFSTSFTRIIVQIVALNFRLLTITASLRVFNFNSSR</sequence>
<feature type="transmembrane region" description="Helical" evidence="1">
    <location>
        <begin position="25"/>
        <end position="43"/>
    </location>
</feature>
<dbReference type="AlphaFoldDB" id="A0A397VPL3"/>
<comment type="caution">
    <text evidence="2">The sequence shown here is derived from an EMBL/GenBank/DDBJ whole genome shotgun (WGS) entry which is preliminary data.</text>
</comment>
<keyword evidence="1" id="KW-1133">Transmembrane helix</keyword>
<evidence type="ECO:0000256" key="1">
    <source>
        <dbReference type="SAM" id="Phobius"/>
    </source>
</evidence>
<protein>
    <submittedName>
        <fullName evidence="2">Uncharacterized protein</fullName>
    </submittedName>
</protein>
<keyword evidence="3" id="KW-1185">Reference proteome</keyword>